<dbReference type="Gene3D" id="3.90.1010.10">
    <property type="match status" value="1"/>
</dbReference>
<evidence type="ECO:0000259" key="5">
    <source>
        <dbReference type="Pfam" id="PF04324"/>
    </source>
</evidence>
<dbReference type="InterPro" id="IPR041854">
    <property type="entry name" value="BFD-like_2Fe2S-bd_dom_sf"/>
</dbReference>
<reference evidence="6" key="1">
    <citation type="submission" date="2020-10" db="EMBL/GenBank/DDBJ databases">
        <authorList>
            <person name="Gilroy R."/>
        </authorList>
    </citation>
    <scope>NUCLEOTIDE SEQUENCE</scope>
    <source>
        <strain evidence="6">10532</strain>
    </source>
</reference>
<dbReference type="CDD" id="cd06664">
    <property type="entry name" value="IscU_like"/>
    <property type="match status" value="1"/>
</dbReference>
<evidence type="ECO:0000256" key="2">
    <source>
        <dbReference type="ARBA" id="ARBA00023004"/>
    </source>
</evidence>
<proteinExistence type="predicted"/>
<keyword evidence="1" id="KW-0479">Metal-binding</keyword>
<dbReference type="Pfam" id="PF01592">
    <property type="entry name" value="NifU_N"/>
    <property type="match status" value="1"/>
</dbReference>
<dbReference type="Pfam" id="PF04324">
    <property type="entry name" value="Fer2_BFD"/>
    <property type="match status" value="1"/>
</dbReference>
<evidence type="ECO:0000313" key="6">
    <source>
        <dbReference type="EMBL" id="MBO8457902.1"/>
    </source>
</evidence>
<dbReference type="EMBL" id="JADIMM010000080">
    <property type="protein sequence ID" value="MBO8457902.1"/>
    <property type="molecule type" value="Genomic_DNA"/>
</dbReference>
<dbReference type="Proteomes" id="UP000823638">
    <property type="component" value="Unassembled WGS sequence"/>
</dbReference>
<dbReference type="GO" id="GO:0005506">
    <property type="term" value="F:iron ion binding"/>
    <property type="evidence" value="ECO:0007669"/>
    <property type="project" value="InterPro"/>
</dbReference>
<keyword evidence="2" id="KW-0408">Iron</keyword>
<keyword evidence="3" id="KW-0411">Iron-sulfur</keyword>
<evidence type="ECO:0000256" key="3">
    <source>
        <dbReference type="ARBA" id="ARBA00023014"/>
    </source>
</evidence>
<dbReference type="PANTHER" id="PTHR10093">
    <property type="entry name" value="IRON-SULFUR CLUSTER ASSEMBLY ENZYME NIFU HOMOLOG"/>
    <property type="match status" value="1"/>
</dbReference>
<reference evidence="6" key="2">
    <citation type="journal article" date="2021" name="PeerJ">
        <title>Extensive microbial diversity within the chicken gut microbiome revealed by metagenomics and culture.</title>
        <authorList>
            <person name="Gilroy R."/>
            <person name="Ravi A."/>
            <person name="Getino M."/>
            <person name="Pursley I."/>
            <person name="Horton D.L."/>
            <person name="Alikhan N.F."/>
            <person name="Baker D."/>
            <person name="Gharbi K."/>
            <person name="Hall N."/>
            <person name="Watson M."/>
            <person name="Adriaenssens E.M."/>
            <person name="Foster-Nyarko E."/>
            <person name="Jarju S."/>
            <person name="Secka A."/>
            <person name="Antonio M."/>
            <person name="Oren A."/>
            <person name="Chaudhuri R.R."/>
            <person name="La Ragione R."/>
            <person name="Hildebrand F."/>
            <person name="Pallen M.J."/>
        </authorList>
    </citation>
    <scope>NUCLEOTIDE SEQUENCE</scope>
    <source>
        <strain evidence="6">10532</strain>
    </source>
</reference>
<evidence type="ECO:0000259" key="4">
    <source>
        <dbReference type="Pfam" id="PF01592"/>
    </source>
</evidence>
<dbReference type="InterPro" id="IPR002871">
    <property type="entry name" value="NIF_FeS_clus_asmbl_NifU_N"/>
</dbReference>
<comment type="caution">
    <text evidence="6">The sequence shown here is derived from an EMBL/GenBank/DDBJ whole genome shotgun (WGS) entry which is preliminary data.</text>
</comment>
<organism evidence="6 7">
    <name type="scientific">Candidatus Gallitreponema excrementavium</name>
    <dbReference type="NCBI Taxonomy" id="2840840"/>
    <lineage>
        <taxon>Bacteria</taxon>
        <taxon>Pseudomonadati</taxon>
        <taxon>Spirochaetota</taxon>
        <taxon>Spirochaetia</taxon>
        <taxon>Spirochaetales</taxon>
        <taxon>Candidatus Gallitreponema</taxon>
    </lineage>
</organism>
<accession>A0A9D9HQ45</accession>
<feature type="domain" description="BFD-like [2Fe-2S]-binding" evidence="5">
    <location>
        <begin position="142"/>
        <end position="191"/>
    </location>
</feature>
<evidence type="ECO:0000313" key="7">
    <source>
        <dbReference type="Proteomes" id="UP000823638"/>
    </source>
</evidence>
<dbReference type="AlphaFoldDB" id="A0A9D9HQ45"/>
<dbReference type="InterPro" id="IPR007419">
    <property type="entry name" value="BFD-like_2Fe2S-bd_dom"/>
</dbReference>
<feature type="domain" description="NIF system FeS cluster assembly NifU N-terminal" evidence="4">
    <location>
        <begin position="6"/>
        <end position="129"/>
    </location>
</feature>
<protein>
    <submittedName>
        <fullName evidence="6">Iron-sulfur cluster assembly scaffold protein</fullName>
    </submittedName>
</protein>
<dbReference type="GO" id="GO:0016226">
    <property type="term" value="P:iron-sulfur cluster assembly"/>
    <property type="evidence" value="ECO:0007669"/>
    <property type="project" value="InterPro"/>
</dbReference>
<name>A0A9D9HQ45_9SPIR</name>
<evidence type="ECO:0000256" key="1">
    <source>
        <dbReference type="ARBA" id="ARBA00022723"/>
    </source>
</evidence>
<sequence length="197" mass="21909">MSDWLYSDTVKDHFMNPRNVLTEDEASWPCDGRGIVGNIKCGDQMLILIRVKDGMIRDCRWKTYGCASAIASTSILSEAIKGMKLEDAYKLKPQDIVSKLGGLPDNKLHCSVLGDKALRAAIDDYLAKNGLPSLKGTEAKEVVCHCLNITDKDLEEAFKSGAVTWEAWQERTKIGTACGECKKRALELLHEFEHLYG</sequence>
<dbReference type="Gene3D" id="1.10.10.1100">
    <property type="entry name" value="BFD-like [2Fe-2S]-binding domain"/>
    <property type="match status" value="1"/>
</dbReference>
<dbReference type="SUPFAM" id="SSF82649">
    <property type="entry name" value="SufE/NifU"/>
    <property type="match status" value="1"/>
</dbReference>
<gene>
    <name evidence="6" type="ORF">IAA81_06700</name>
</gene>
<dbReference type="GO" id="GO:0051536">
    <property type="term" value="F:iron-sulfur cluster binding"/>
    <property type="evidence" value="ECO:0007669"/>
    <property type="project" value="UniProtKB-KW"/>
</dbReference>